<evidence type="ECO:0008006" key="3">
    <source>
        <dbReference type="Google" id="ProtNLM"/>
    </source>
</evidence>
<name>A0ABR6WRZ0_9FIRM</name>
<accession>A0ABR6WRZ0</accession>
<organism evidence="1 2">
    <name type="scientific">Acetobacterium fimetarium</name>
    <dbReference type="NCBI Taxonomy" id="52691"/>
    <lineage>
        <taxon>Bacteria</taxon>
        <taxon>Bacillati</taxon>
        <taxon>Bacillota</taxon>
        <taxon>Clostridia</taxon>
        <taxon>Eubacteriales</taxon>
        <taxon>Eubacteriaceae</taxon>
        <taxon>Acetobacterium</taxon>
    </lineage>
</organism>
<protein>
    <recommendedName>
        <fullName evidence="3">Transposase</fullName>
    </recommendedName>
</protein>
<dbReference type="Proteomes" id="UP000603234">
    <property type="component" value="Unassembled WGS sequence"/>
</dbReference>
<gene>
    <name evidence="1" type="ORF">GH808_02910</name>
</gene>
<proteinExistence type="predicted"/>
<dbReference type="RefSeq" id="WP_186841318.1">
    <property type="nucleotide sequence ID" value="NZ_WJBC01000003.1"/>
</dbReference>
<evidence type="ECO:0000313" key="1">
    <source>
        <dbReference type="EMBL" id="MBC3803388.1"/>
    </source>
</evidence>
<dbReference type="EMBL" id="WJBC01000003">
    <property type="protein sequence ID" value="MBC3803388.1"/>
    <property type="molecule type" value="Genomic_DNA"/>
</dbReference>
<reference evidence="1 2" key="1">
    <citation type="journal article" date="2020" name="mSystems">
        <title>Defining Genomic and Predicted Metabolic Features of the Acetobacterium Genus.</title>
        <authorList>
            <person name="Ross D.E."/>
            <person name="Marshall C.W."/>
            <person name="Gulliver D."/>
            <person name="May H.D."/>
            <person name="Norman R.S."/>
        </authorList>
    </citation>
    <scope>NUCLEOTIDE SEQUENCE [LARGE SCALE GENOMIC DNA]</scope>
    <source>
        <strain evidence="1 2">DSM 8238</strain>
    </source>
</reference>
<dbReference type="NCBIfam" id="NF047593">
    <property type="entry name" value="IS66_ISAeme5_TnpA"/>
    <property type="match status" value="1"/>
</dbReference>
<sequence>MSKDELHAFRRQQIEDYRNSSQSAETWCYANAMKLSTLRYWLRRIKDADQPEPEQAWATMKLIDKATSADSTPIIIRVNAFEISLYRGFEPAVLAAVIKTLQGI</sequence>
<keyword evidence="2" id="KW-1185">Reference proteome</keyword>
<evidence type="ECO:0000313" key="2">
    <source>
        <dbReference type="Proteomes" id="UP000603234"/>
    </source>
</evidence>
<comment type="caution">
    <text evidence="1">The sequence shown here is derived from an EMBL/GenBank/DDBJ whole genome shotgun (WGS) entry which is preliminary data.</text>
</comment>